<gene>
    <name evidence="1" type="ORF">F0L74_21785</name>
</gene>
<dbReference type="NCBIfam" id="NF008498">
    <property type="entry name" value="PRK11408.1-5"/>
    <property type="match status" value="1"/>
</dbReference>
<dbReference type="EMBL" id="VUOC01000004">
    <property type="protein sequence ID" value="KAA2240914.1"/>
    <property type="molecule type" value="Genomic_DNA"/>
</dbReference>
<evidence type="ECO:0000313" key="1">
    <source>
        <dbReference type="EMBL" id="KAA2240914.1"/>
    </source>
</evidence>
<name>A0A5B2VQB2_9BACT</name>
<accession>A0A5B2VQB2</accession>
<keyword evidence="2" id="KW-1185">Reference proteome</keyword>
<dbReference type="AlphaFoldDB" id="A0A5B2VQB2"/>
<sequence>MRTLEELINTTEPGWPLVRSWIDSATNDIQILPCDPARAKEALYHTQVTTRSPMGAIIYHTGGLLVDHGWLRILGSGSAQLDRSMPDWNKGRTFKEFGDASPFLLVADDVAGGFFAVNGGGLGNDRGSVYYLSPEHLQWIDMELTYSEFLLFCFNGKLDNFYQSLRWKDWKQEISQLDGNKGYSFYPFLFSVEGKDVNKVSRRAVPIAELFLLYMDAMKQSGNGNG</sequence>
<reference evidence="1 2" key="1">
    <citation type="submission" date="2019-09" db="EMBL/GenBank/DDBJ databases">
        <title>Chitinophaga ginsengihumi sp. nov., isolated from soil of ginseng rhizosphere.</title>
        <authorList>
            <person name="Lee J."/>
        </authorList>
    </citation>
    <scope>NUCLEOTIDE SEQUENCE [LARGE SCALE GENOMIC DNA]</scope>
    <source>
        <strain evidence="1 2">BN140078</strain>
    </source>
</reference>
<proteinExistence type="predicted"/>
<dbReference type="Proteomes" id="UP000324611">
    <property type="component" value="Unassembled WGS sequence"/>
</dbReference>
<reference evidence="1 2" key="2">
    <citation type="submission" date="2019-09" db="EMBL/GenBank/DDBJ databases">
        <authorList>
            <person name="Jin C."/>
        </authorList>
    </citation>
    <scope>NUCLEOTIDE SEQUENCE [LARGE SCALE GENOMIC DNA]</scope>
    <source>
        <strain evidence="1 2">BN140078</strain>
    </source>
</reference>
<organism evidence="1 2">
    <name type="scientific">Chitinophaga agrisoli</name>
    <dbReference type="NCBI Taxonomy" id="2607653"/>
    <lineage>
        <taxon>Bacteria</taxon>
        <taxon>Pseudomonadati</taxon>
        <taxon>Bacteroidota</taxon>
        <taxon>Chitinophagia</taxon>
        <taxon>Chitinophagales</taxon>
        <taxon>Chitinophagaceae</taxon>
        <taxon>Chitinophaga</taxon>
    </lineage>
</organism>
<protein>
    <submittedName>
        <fullName evidence="1">DUF2625 domain-containing protein</fullName>
    </submittedName>
</protein>
<comment type="caution">
    <text evidence="1">The sequence shown here is derived from an EMBL/GenBank/DDBJ whole genome shotgun (WGS) entry which is preliminary data.</text>
</comment>
<dbReference type="Pfam" id="PF10946">
    <property type="entry name" value="DUF2625"/>
    <property type="match status" value="1"/>
</dbReference>
<evidence type="ECO:0000313" key="2">
    <source>
        <dbReference type="Proteomes" id="UP000324611"/>
    </source>
</evidence>
<dbReference type="InterPro" id="IPR021239">
    <property type="entry name" value="DUF2625"/>
</dbReference>